<dbReference type="SUPFAM" id="SSF49785">
    <property type="entry name" value="Galactose-binding domain-like"/>
    <property type="match status" value="1"/>
</dbReference>
<dbReference type="InterPro" id="IPR008979">
    <property type="entry name" value="Galactose-bd-like_sf"/>
</dbReference>
<accession>A0A8T7M701</accession>
<evidence type="ECO:0000313" key="4">
    <source>
        <dbReference type="Proteomes" id="UP001431572"/>
    </source>
</evidence>
<gene>
    <name evidence="1" type="ORF">HXX08_17860</name>
    <name evidence="2" type="ORF">OZ401_003255</name>
</gene>
<dbReference type="EMBL" id="CP128400">
    <property type="protein sequence ID" value="WJW69628.1"/>
    <property type="molecule type" value="Genomic_DNA"/>
</dbReference>
<proteinExistence type="predicted"/>
<dbReference type="InterPro" id="IPR051923">
    <property type="entry name" value="Glycosyl_Hydrolase_39"/>
</dbReference>
<evidence type="ECO:0000313" key="1">
    <source>
        <dbReference type="EMBL" id="NWJ47722.1"/>
    </source>
</evidence>
<dbReference type="PANTHER" id="PTHR12631">
    <property type="entry name" value="ALPHA-L-IDURONIDASE"/>
    <property type="match status" value="1"/>
</dbReference>
<protein>
    <recommendedName>
        <fullName evidence="5">Asl1-like glycosyl hydrolase catalytic domain-containing protein</fullName>
    </recommendedName>
</protein>
<dbReference type="RefSeq" id="WP_341471501.1">
    <property type="nucleotide sequence ID" value="NZ_CP128400.1"/>
</dbReference>
<dbReference type="Gene3D" id="3.20.20.80">
    <property type="entry name" value="Glycosidases"/>
    <property type="match status" value="1"/>
</dbReference>
<dbReference type="Gene3D" id="2.60.120.260">
    <property type="entry name" value="Galactose-binding domain-like"/>
    <property type="match status" value="1"/>
</dbReference>
<dbReference type="AlphaFoldDB" id="A0A8T7M701"/>
<dbReference type="EMBL" id="JACATZ010000003">
    <property type="protein sequence ID" value="NWJ47722.1"/>
    <property type="molecule type" value="Genomic_DNA"/>
</dbReference>
<name>A0A8T7M701_9CHLR</name>
<keyword evidence="4" id="KW-1185">Reference proteome</keyword>
<organism evidence="1 3">
    <name type="scientific">Candidatus Chlorohelix allophototropha</name>
    <dbReference type="NCBI Taxonomy" id="3003348"/>
    <lineage>
        <taxon>Bacteria</taxon>
        <taxon>Bacillati</taxon>
        <taxon>Chloroflexota</taxon>
        <taxon>Chloroflexia</taxon>
        <taxon>Candidatus Chloroheliales</taxon>
        <taxon>Candidatus Chloroheliaceae</taxon>
        <taxon>Candidatus Chlorohelix</taxon>
    </lineage>
</organism>
<dbReference type="InterPro" id="IPR017853">
    <property type="entry name" value="GH"/>
</dbReference>
<evidence type="ECO:0008006" key="5">
    <source>
        <dbReference type="Google" id="ProtNLM"/>
    </source>
</evidence>
<dbReference type="Proteomes" id="UP001431572">
    <property type="component" value="Chromosome 2"/>
</dbReference>
<dbReference type="SUPFAM" id="SSF51445">
    <property type="entry name" value="(Trans)glycosidases"/>
    <property type="match status" value="1"/>
</dbReference>
<dbReference type="Proteomes" id="UP000521676">
    <property type="component" value="Unassembled WGS sequence"/>
</dbReference>
<dbReference type="PANTHER" id="PTHR12631:SF10">
    <property type="entry name" value="BETA-XYLOSIDASE-LIKE PROTEIN-RELATED"/>
    <property type="match status" value="1"/>
</dbReference>
<evidence type="ECO:0000313" key="3">
    <source>
        <dbReference type="Proteomes" id="UP000521676"/>
    </source>
</evidence>
<dbReference type="GO" id="GO:0004553">
    <property type="term" value="F:hydrolase activity, hydrolyzing O-glycosyl compounds"/>
    <property type="evidence" value="ECO:0007669"/>
    <property type="project" value="TreeGrafter"/>
</dbReference>
<reference evidence="2" key="2">
    <citation type="journal article" date="2024" name="Nature">
        <title>Anoxygenic phototroph of the Chloroflexota uses a type I reaction centre.</title>
        <authorList>
            <person name="Tsuji J.M."/>
            <person name="Shaw N.A."/>
            <person name="Nagashima S."/>
            <person name="Venkiteswaran J.J."/>
            <person name="Schiff S.L."/>
            <person name="Watanabe T."/>
            <person name="Fukui M."/>
            <person name="Hanada S."/>
            <person name="Tank M."/>
            <person name="Neufeld J.D."/>
        </authorList>
    </citation>
    <scope>NUCLEOTIDE SEQUENCE</scope>
    <source>
        <strain evidence="2">L227-S17</strain>
    </source>
</reference>
<sequence>MKKKLAVVSSLIVVLNLIISLFVGGIEALAAESMGSHVPNFTIGQGANSPFGLNVQSAARYGISGSFEKPLNAASSTGAGWNREELRWDMVEPYSGRWDWGFTDEAVNKSTERGLNVLGLLSYNVDRSGGGRAQPNYSMPDINAWRTYVATVVNRYKDRVRYWEIWNEPSDTKYFNIADFNQRAQNYAQLLQVSYDTIKGIDGGLQVVTGGISGFDVPFLEEVIARGGSGKFDILGVHPYVNFPASPESKYWSDTQLAYFEAFAARVGKPVWATEFGWDTRGPTSVDENRQANYIARASVEGLASALQKMFIYQFRDDGVNLQDGYGIVRNDWVTPKPAYVVYKNLITRLNGATFKERFETFDAGKVAIDSFNGANNFSSYANAPSTINTYLSGDQAHSGATSLRIDYAFNGDASNYIQVGRQVPIDGQPTKVGFWIYGDNKGADVRVLIRDANNTLFYYDVGSAGGTGWQRREAWLSGETAPNTPPSSQIRYPIKFDSIQLISRPNGAKWSGSVYIDDVYAAGGARGYGYRFERNGKNIDVMWVDNGSGTVTLPTNDAVGTLYDRSGNSSLIAANDGNLTVNINDDMVFLEHSGKALPGSSTGTNPSPVQCGARPTTVSPNTAFPNDWFQNFWKRYDFYAVGARSYVWGDKPFASGSEYYYQALDGNTQNTKQRQVVYFDKSRMEITRASSNPLATGYVTNGLLTVELITGKMQLGDILDDPLQFSQCQPANVPVAGDQDDTLGPKYASLNGRRADAAKAVGTAVTETIDSSGNLGQGDSRGVVGGYYEPLTKHTIAKPFWDFLNDPTQRIWVNGSPVIGKLFNPYYEAPGLPITEAYWAKVKVAGQVKDVLVQAFERRVLTYTPTNPAAFKVEWGNIGRHYFFWRYGISY</sequence>
<reference evidence="1 3" key="1">
    <citation type="submission" date="2020-06" db="EMBL/GenBank/DDBJ databases">
        <title>Anoxygenic phototrophic Chloroflexota member uses a Type I reaction center.</title>
        <authorList>
            <person name="Tsuji J.M."/>
            <person name="Shaw N.A."/>
            <person name="Nagashima S."/>
            <person name="Venkiteswaran J."/>
            <person name="Schiff S.L."/>
            <person name="Hanada S."/>
            <person name="Tank M."/>
            <person name="Neufeld J.D."/>
        </authorList>
    </citation>
    <scope>NUCLEOTIDE SEQUENCE [LARGE SCALE GENOMIC DNA]</scope>
    <source>
        <strain evidence="1">L227-S17</strain>
    </source>
</reference>
<evidence type="ECO:0000313" key="2">
    <source>
        <dbReference type="EMBL" id="WJW69628.1"/>
    </source>
</evidence>